<accession>A0A7S4R0X0</accession>
<sequence>MGQQVAGLAALAVCPTHHCRGCASPYPSPSRRGTRSPVGQAHSPAGLGPDPFHLAKAPSKPEVIEVPSEPRHSGRRPRRLRSSELDAWRQLGATYAS</sequence>
<dbReference type="EMBL" id="HBNR01041090">
    <property type="protein sequence ID" value="CAE4599898.1"/>
    <property type="molecule type" value="Transcribed_RNA"/>
</dbReference>
<protein>
    <submittedName>
        <fullName evidence="2">Uncharacterized protein</fullName>
    </submittedName>
</protein>
<dbReference type="AlphaFoldDB" id="A0A7S4R0X0"/>
<evidence type="ECO:0000313" key="2">
    <source>
        <dbReference type="EMBL" id="CAE4599898.1"/>
    </source>
</evidence>
<evidence type="ECO:0000256" key="1">
    <source>
        <dbReference type="SAM" id="MobiDB-lite"/>
    </source>
</evidence>
<feature type="region of interest" description="Disordered" evidence="1">
    <location>
        <begin position="22"/>
        <end position="97"/>
    </location>
</feature>
<proteinExistence type="predicted"/>
<organism evidence="2">
    <name type="scientific">Alexandrium monilatum</name>
    <dbReference type="NCBI Taxonomy" id="311494"/>
    <lineage>
        <taxon>Eukaryota</taxon>
        <taxon>Sar</taxon>
        <taxon>Alveolata</taxon>
        <taxon>Dinophyceae</taxon>
        <taxon>Gonyaulacales</taxon>
        <taxon>Pyrocystaceae</taxon>
        <taxon>Alexandrium</taxon>
    </lineage>
</organism>
<gene>
    <name evidence="2" type="ORF">AMON00008_LOCUS28499</name>
</gene>
<reference evidence="2" key="1">
    <citation type="submission" date="2021-01" db="EMBL/GenBank/DDBJ databases">
        <authorList>
            <person name="Corre E."/>
            <person name="Pelletier E."/>
            <person name="Niang G."/>
            <person name="Scheremetjew M."/>
            <person name="Finn R."/>
            <person name="Kale V."/>
            <person name="Holt S."/>
            <person name="Cochrane G."/>
            <person name="Meng A."/>
            <person name="Brown T."/>
            <person name="Cohen L."/>
        </authorList>
    </citation>
    <scope>NUCLEOTIDE SEQUENCE</scope>
    <source>
        <strain evidence="2">CCMP3105</strain>
    </source>
</reference>
<name>A0A7S4R0X0_9DINO</name>